<organism evidence="1 2">
    <name type="scientific">Adiantum capillus-veneris</name>
    <name type="common">Maidenhair fern</name>
    <dbReference type="NCBI Taxonomy" id="13818"/>
    <lineage>
        <taxon>Eukaryota</taxon>
        <taxon>Viridiplantae</taxon>
        <taxon>Streptophyta</taxon>
        <taxon>Embryophyta</taxon>
        <taxon>Tracheophyta</taxon>
        <taxon>Polypodiopsida</taxon>
        <taxon>Polypodiidae</taxon>
        <taxon>Polypodiales</taxon>
        <taxon>Pteridineae</taxon>
        <taxon>Pteridaceae</taxon>
        <taxon>Vittarioideae</taxon>
        <taxon>Adiantum</taxon>
    </lineage>
</organism>
<dbReference type="Proteomes" id="UP000886520">
    <property type="component" value="Chromosome 25"/>
</dbReference>
<accession>A0A9D4Z4V8</accession>
<dbReference type="EMBL" id="JABFUD020000025">
    <property type="protein sequence ID" value="KAI5059861.1"/>
    <property type="molecule type" value="Genomic_DNA"/>
</dbReference>
<dbReference type="AlphaFoldDB" id="A0A9D4Z4V8"/>
<proteinExistence type="predicted"/>
<comment type="caution">
    <text evidence="1">The sequence shown here is derived from an EMBL/GenBank/DDBJ whole genome shotgun (WGS) entry which is preliminary data.</text>
</comment>
<name>A0A9D4Z4V8_ADICA</name>
<evidence type="ECO:0000313" key="2">
    <source>
        <dbReference type="Proteomes" id="UP000886520"/>
    </source>
</evidence>
<keyword evidence="2" id="KW-1185">Reference proteome</keyword>
<evidence type="ECO:0000313" key="1">
    <source>
        <dbReference type="EMBL" id="KAI5059861.1"/>
    </source>
</evidence>
<sequence>MASTFFDNAIAILKQIIKDSRPPQKHFASIFNLSNLLPQEKMAEELRSLLRREVEWTRAQKRTFLTWRLLRPPLLPSSWKVRSRQPSVISLKPLRLSVHSMIHRLFTA</sequence>
<protein>
    <submittedName>
        <fullName evidence="1">Uncharacterized protein</fullName>
    </submittedName>
</protein>
<reference evidence="1" key="1">
    <citation type="submission" date="2021-01" db="EMBL/GenBank/DDBJ databases">
        <title>Adiantum capillus-veneris genome.</title>
        <authorList>
            <person name="Fang Y."/>
            <person name="Liao Q."/>
        </authorList>
    </citation>
    <scope>NUCLEOTIDE SEQUENCE</scope>
    <source>
        <strain evidence="1">H3</strain>
        <tissue evidence="1">Leaf</tissue>
    </source>
</reference>
<gene>
    <name evidence="1" type="ORF">GOP47_0026180</name>
</gene>